<dbReference type="EMBL" id="JAIVGD010000003">
    <property type="protein sequence ID" value="KAH0776083.1"/>
    <property type="molecule type" value="Genomic_DNA"/>
</dbReference>
<gene>
    <name evidence="2" type="ORF">KY290_007494</name>
</gene>
<evidence type="ECO:0000256" key="1">
    <source>
        <dbReference type="SAM" id="MobiDB-lite"/>
    </source>
</evidence>
<feature type="compositionally biased region" description="Polar residues" evidence="1">
    <location>
        <begin position="24"/>
        <end position="33"/>
    </location>
</feature>
<comment type="caution">
    <text evidence="2">The sequence shown here is derived from an EMBL/GenBank/DDBJ whole genome shotgun (WGS) entry which is preliminary data.</text>
</comment>
<evidence type="ECO:0000313" key="2">
    <source>
        <dbReference type="EMBL" id="KAH0776083.1"/>
    </source>
</evidence>
<sequence>MALYAGKGNYAARGNYTGGDKNESVNGSRGNNNAKKKVNWNLFCDHCKMHGHT</sequence>
<organism evidence="2 3">
    <name type="scientific">Solanum tuberosum</name>
    <name type="common">Potato</name>
    <dbReference type="NCBI Taxonomy" id="4113"/>
    <lineage>
        <taxon>Eukaryota</taxon>
        <taxon>Viridiplantae</taxon>
        <taxon>Streptophyta</taxon>
        <taxon>Embryophyta</taxon>
        <taxon>Tracheophyta</taxon>
        <taxon>Spermatophyta</taxon>
        <taxon>Magnoliopsida</taxon>
        <taxon>eudicotyledons</taxon>
        <taxon>Gunneridae</taxon>
        <taxon>Pentapetalae</taxon>
        <taxon>asterids</taxon>
        <taxon>lamiids</taxon>
        <taxon>Solanales</taxon>
        <taxon>Solanaceae</taxon>
        <taxon>Solanoideae</taxon>
        <taxon>Solaneae</taxon>
        <taxon>Solanum</taxon>
    </lineage>
</organism>
<name>A0ABQ7W7Q2_SOLTU</name>
<evidence type="ECO:0000313" key="3">
    <source>
        <dbReference type="Proteomes" id="UP000826656"/>
    </source>
</evidence>
<proteinExistence type="predicted"/>
<accession>A0ABQ7W7Q2</accession>
<protein>
    <submittedName>
        <fullName evidence="2">Uncharacterized protein</fullName>
    </submittedName>
</protein>
<keyword evidence="3" id="KW-1185">Reference proteome</keyword>
<feature type="region of interest" description="Disordered" evidence="1">
    <location>
        <begin position="1"/>
        <end position="35"/>
    </location>
</feature>
<dbReference type="Proteomes" id="UP000826656">
    <property type="component" value="Unassembled WGS sequence"/>
</dbReference>
<reference evidence="2 3" key="1">
    <citation type="journal article" date="2021" name="bioRxiv">
        <title>Chromosome-scale and haplotype-resolved genome assembly of a tetraploid potato cultivar.</title>
        <authorList>
            <person name="Sun H."/>
            <person name="Jiao W.-B."/>
            <person name="Krause K."/>
            <person name="Campoy J.A."/>
            <person name="Goel M."/>
            <person name="Folz-Donahue K."/>
            <person name="Kukat C."/>
            <person name="Huettel B."/>
            <person name="Schneeberger K."/>
        </authorList>
    </citation>
    <scope>NUCLEOTIDE SEQUENCE [LARGE SCALE GENOMIC DNA]</scope>
    <source>
        <strain evidence="2">SolTubOtavaFocal</strain>
        <tissue evidence="2">Leaves</tissue>
    </source>
</reference>